<dbReference type="SMART" id="SM00297">
    <property type="entry name" value="BROMO"/>
    <property type="match status" value="1"/>
</dbReference>
<feature type="compositionally biased region" description="Basic residues" evidence="7">
    <location>
        <begin position="2125"/>
        <end position="2135"/>
    </location>
</feature>
<dbReference type="InterPro" id="IPR019775">
    <property type="entry name" value="WD40_repeat_CS"/>
</dbReference>
<feature type="compositionally biased region" description="Polar residues" evidence="7">
    <location>
        <begin position="221"/>
        <end position="250"/>
    </location>
</feature>
<dbReference type="Gene3D" id="1.20.920.10">
    <property type="entry name" value="Bromodomain-like"/>
    <property type="match status" value="2"/>
</dbReference>
<evidence type="ECO:0000259" key="8">
    <source>
        <dbReference type="PROSITE" id="PS50014"/>
    </source>
</evidence>
<feature type="compositionally biased region" description="Basic residues" evidence="7">
    <location>
        <begin position="2196"/>
        <end position="2206"/>
    </location>
</feature>
<keyword evidence="1 5" id="KW-0853">WD repeat</keyword>
<feature type="coiled-coil region" evidence="6">
    <location>
        <begin position="644"/>
        <end position="678"/>
    </location>
</feature>
<feature type="compositionally biased region" description="Pro residues" evidence="7">
    <location>
        <begin position="282"/>
        <end position="296"/>
    </location>
</feature>
<feature type="compositionally biased region" description="Acidic residues" evidence="7">
    <location>
        <begin position="1580"/>
        <end position="1592"/>
    </location>
</feature>
<feature type="repeat" description="WD" evidence="5">
    <location>
        <begin position="1128"/>
        <end position="1161"/>
    </location>
</feature>
<feature type="compositionally biased region" description="Basic and acidic residues" evidence="7">
    <location>
        <begin position="2165"/>
        <end position="2175"/>
    </location>
</feature>
<dbReference type="Gene3D" id="2.130.10.10">
    <property type="entry name" value="YVTN repeat-like/Quinoprotein amine dehydrogenase"/>
    <property type="match status" value="3"/>
</dbReference>
<feature type="compositionally biased region" description="Basic and acidic residues" evidence="7">
    <location>
        <begin position="2433"/>
        <end position="2451"/>
    </location>
</feature>
<dbReference type="InterPro" id="IPR015943">
    <property type="entry name" value="WD40/YVTN_repeat-like_dom_sf"/>
</dbReference>
<keyword evidence="10" id="KW-1185">Reference proteome</keyword>
<sequence>MDPFNPFRGVSHATAGNDDAGHPPHSIPTSNQNHHGDSEMSTSRSQPYLSHQGYPLPEQQLQIPTAPSQLTQPYSASSTAAQAHFESYHPPTANVPPQHSHPYRQSPYFGPATNGFGLIAPAVEPVTRYPPESLPGHPAQGYNGANRLILPPLPHSNTVYNASPAASALGRGAANHFGGTVSVAGNRENLSNDSVSAPGVGLLMHTSSNPPTHFNVMQSATLHDQSTIGKSNPKSTTPAISTNHNPSNRLTGAGSVAASTSAGVASVQPTAAFKSCETPLPSTMPQPENEPPPPPSTKNSKDYTAVHHHPDLPFLVTHWIDHYASLAGSATTKNKKTPKGHTSNSGAIIPVKDGDEKANKDEALRRIQRAAKDLAWAFEALGAFGDSCKGPLSSNGDHDASTHCCPTTYTDLKRKYAPLLSSAIPQNVDSGSRNQNTANVALLDSLVSAGASTSTEALKSVLETALPRSLLAAAYEGTVPTSSIGDRTEAEITNERRNPSARGAGRRLGDSTSDPNDNSLDFLLPSNESFASAIRNPVLMGGNVSNATEQISDNFEATSGKLVMAVRSNFETMTKYAAQASRKYLCARSKVLEKTSEFQETRKALHSAITRADTRGSTLSSVVARRETSEQFVANSDLDHHRVIAQLKRRMEEIQFKLSVFKKEASDAKIEAEEALKEFALVRGRYRDPYQISGKGHFSFPLFGESHASHRGTLRLGSQPHALTNRNVVFPGIVAQQYRGRRRPSDFAQTHLSILKSRLSHAVTINCHLVYPVYCLKFDKTGKYFITGADDQLVKLFYLGAGPRHRGFTYGANMRGAVLVCTLRGHAGVVTDVDVSVDNALLATASADGDVRIWGLKDGCPVAILRGHKDGANMVSWSLLTPYRLVTCGDDGLARIWDVREAALKRYGDIVGNRADYTLPFQKPLDQDGGCDNISSSSELDPEIVPPVPMPPTEPLTGVNAPPVLDDNAIANNPLRGGESIGPVRNVDVAGIHENRGNPGDFVASDAIDEGVTLLAQLQHGEIVRDSQQQGVGTRAQRKAVKVMCIARCPVGGHFCTGSDDGLVHVWADSDDTRVENVDKNMSDSNFEFPSMFPSVNPLFTRETLSARQRNVLGSPSAPSKERLLATLSGHNNAITDMKYSSAGDRILTASMKDGVVRVWSWGKESPIIIDGHSSTTATSDFKSNSNHAKFSHLSQLLIRLTPPNQGDSRDAVQSSRRKGLSSASNSASSVHCDGVTWTCNDMKIVTSQSSPAKASGTDIVPGSHMIYVWDSRSGRCLLGITGSHTSLCSTLVAHPFIPSVVVSAGSDGLVNVWDLETGECFCTHKNVLAHGPVENASSRGKQCSYLEGQFSPDGSYLILSDESGRVTVFDTMTSSSNPVPFLPPSWMLEQYFANDYYELFYDSNGYCIERGSERPPHLAPKGVRCSHEGVGVAEDIRDTYVDLSGPLPLSSDVVRWSRSYVRDQSNSIRMDGGVLSRNVRKKATTLVENPGGLVGCKTTAIITADGRLFGPKDKHFTHLRMRTSVSPRTVNSGASGRPLSNRYTWVDFNDIPDEEDNEDDSDDEEYRGEGHRLSRAHDEEADISSEDDILDESAASPDSSHRRRQPGHRQRRSGGQRNRQDRAAADTQVSAQPTRTSSRHLSRRATFESKDEDDEIEELVSTHTKPSGKYVQDWERANHFFKMPRGSVVHRKWLTRTNYQGSHYGTKLYCPQVGDSVVYIPRAHYDTLQRFPIGDYTAPWKSWQTFQPWPVVRCKVIHARYRFPYEMYYPSRRKNEGLKDVAIILTLQITGLPISRADRGFPWPAPRFSSPLSSRTRSREPASFEVTMFDSGQEDFIIPEFLFTWRIRELEKAIERNGGEVTNLLITVSYPPDANEQGYDSEDPFYKPYEAKLSAISPPYEDEYHFEGSGYNALIMTWLNDDEQVPLCVWDATIVGSTAPRVPMMTMETKNAVNGALHKIMNLDPKVREWYDGMVDTRQFSDYLDLVEVPMFLSRIRERLRGNYYTNKDSVVADMELIKENCYKYNEDNNEFYDLACQMLEKFKSLVDVIPDPPADRDDESDQDTVSKEDIHINRSGAGATAAGLSPQGRLRRGRRSTSSARLFSQQSSLANLPFPDDTDRASRRSTRSSRIAHRRDDVDEEFAAEEELSGSESDGQESAIESDDGHSDNHSEGRQNSSPTTRASRHSQEQAAPSRRRTKKKSSNLHHTVDDTESHETIQSTRKSSRWSSPNKSQSVGDGRLKRCCNENLSDNDDDEDEEPIMHSRTSNRNQILTRRENAEKQEGIPPTRKSSRGSPGDEPKPIGKSRSTRTSSRLTVKPTYAEKESDIDEDESPRSIRSAKPNKVESGTNRSTRSRSVLEDVSSPKANRGIPSATRGSYTNKGSDHEDSSHGESDNENEEHQDAAARQNRTSHCAKEQVKVKLRLRMAKKQNNDDKTDSTALNHDEIHVRKSCRRSSPDKQVPKVSGLCVRTSSRPRAKATYIEKDSDDEEYSHGQSQSSCDEEVSDEEVSDAEFSSDEEPAVPKRKRSCSQREPDTKYNTTDSPKKKRSRTSPNTHQGTRQRKGHTYYPTLAQWPNINSKRMIPKVARSVLKILREHDQSGWFSTPVAEAYPAMAEEYLSIVKEPMDFRTIEEVRLSQYEHIYELQNDLILTFRNVRTSLLG</sequence>
<dbReference type="CDD" id="cd04369">
    <property type="entry name" value="Bromodomain"/>
    <property type="match status" value="1"/>
</dbReference>
<dbReference type="SMART" id="SM00320">
    <property type="entry name" value="WD40"/>
    <property type="match status" value="7"/>
</dbReference>
<feature type="compositionally biased region" description="Polar residues" evidence="7">
    <location>
        <begin position="2348"/>
        <end position="2358"/>
    </location>
</feature>
<feature type="region of interest" description="Disordered" evidence="7">
    <location>
        <begin position="2052"/>
        <end position="2570"/>
    </location>
</feature>
<dbReference type="PANTHER" id="PTHR16266">
    <property type="entry name" value="WD REPEAT DOMAIN 9"/>
    <property type="match status" value="1"/>
</dbReference>
<evidence type="ECO:0000256" key="6">
    <source>
        <dbReference type="SAM" id="Coils"/>
    </source>
</evidence>
<feature type="compositionally biased region" description="Polar residues" evidence="7">
    <location>
        <begin position="510"/>
        <end position="519"/>
    </location>
</feature>
<proteinExistence type="predicted"/>
<feature type="compositionally biased region" description="Basic and acidic residues" evidence="7">
    <location>
        <begin position="1568"/>
        <end position="1579"/>
    </location>
</feature>
<dbReference type="Pfam" id="PF00400">
    <property type="entry name" value="WD40"/>
    <property type="match status" value="5"/>
</dbReference>
<dbReference type="PROSITE" id="PS50082">
    <property type="entry name" value="WD_REPEATS_2"/>
    <property type="match status" value="4"/>
</dbReference>
<reference evidence="9 10" key="1">
    <citation type="journal article" date="2020" name="G3 (Bethesda)">
        <title>Improved Reference Genome for Cyclotella cryptica CCMP332, a Model for Cell Wall Morphogenesis, Salinity Adaptation, and Lipid Production in Diatoms (Bacillariophyta).</title>
        <authorList>
            <person name="Roberts W.R."/>
            <person name="Downey K.M."/>
            <person name="Ruck E.C."/>
            <person name="Traller J.C."/>
            <person name="Alverson A.J."/>
        </authorList>
    </citation>
    <scope>NUCLEOTIDE SEQUENCE [LARGE SCALE GENOMIC DNA]</scope>
    <source>
        <strain evidence="9 10">CCMP332</strain>
    </source>
</reference>
<evidence type="ECO:0000256" key="5">
    <source>
        <dbReference type="PROSITE-ProRule" id="PRU00221"/>
    </source>
</evidence>
<feature type="compositionally biased region" description="Polar residues" evidence="7">
    <location>
        <begin position="1524"/>
        <end position="1535"/>
    </location>
</feature>
<dbReference type="InterPro" id="IPR052060">
    <property type="entry name" value="Bromo_WD_repeat"/>
</dbReference>
<dbReference type="InterPro" id="IPR001487">
    <property type="entry name" value="Bromodomain"/>
</dbReference>
<feature type="region of interest" description="Disordered" evidence="7">
    <location>
        <begin position="480"/>
        <end position="521"/>
    </location>
</feature>
<feature type="domain" description="Bromo" evidence="8">
    <location>
        <begin position="1976"/>
        <end position="2034"/>
    </location>
</feature>
<feature type="domain" description="Bromo" evidence="8">
    <location>
        <begin position="2598"/>
        <end position="2665"/>
    </location>
</feature>
<evidence type="ECO:0000256" key="3">
    <source>
        <dbReference type="ARBA" id="ARBA00023117"/>
    </source>
</evidence>
<feature type="compositionally biased region" description="Basic and acidic residues" evidence="7">
    <location>
        <begin position="2209"/>
        <end position="2218"/>
    </location>
</feature>
<dbReference type="SUPFAM" id="SSF47370">
    <property type="entry name" value="Bromodomain"/>
    <property type="match status" value="2"/>
</dbReference>
<keyword evidence="6" id="KW-0175">Coiled coil</keyword>
<gene>
    <name evidence="9" type="ORF">HJC23_010242</name>
</gene>
<dbReference type="EMBL" id="JABMIG020000089">
    <property type="protein sequence ID" value="KAL3793670.1"/>
    <property type="molecule type" value="Genomic_DNA"/>
</dbReference>
<feature type="compositionally biased region" description="Polar residues" evidence="7">
    <location>
        <begin position="2219"/>
        <end position="2238"/>
    </location>
</feature>
<dbReference type="PROSITE" id="PS50294">
    <property type="entry name" value="WD_REPEATS_REGION"/>
    <property type="match status" value="2"/>
</dbReference>
<feature type="compositionally biased region" description="Basic and acidic residues" evidence="7">
    <location>
        <begin position="2276"/>
        <end position="2285"/>
    </location>
</feature>
<feature type="compositionally biased region" description="Basic residues" evidence="7">
    <location>
        <begin position="1602"/>
        <end position="1615"/>
    </location>
</feature>
<dbReference type="PANTHER" id="PTHR16266:SF17">
    <property type="entry name" value="BRWD3"/>
    <property type="match status" value="1"/>
</dbReference>
<feature type="compositionally biased region" description="Polar residues" evidence="7">
    <location>
        <begin position="27"/>
        <end position="49"/>
    </location>
</feature>
<name>A0ABD3Q0E3_9STRA</name>
<feature type="region of interest" description="Disordered" evidence="7">
    <location>
        <begin position="275"/>
        <end position="305"/>
    </location>
</feature>
<evidence type="ECO:0000256" key="2">
    <source>
        <dbReference type="ARBA" id="ARBA00022737"/>
    </source>
</evidence>
<feature type="compositionally biased region" description="Acidic residues" evidence="7">
    <location>
        <begin position="2140"/>
        <end position="2151"/>
    </location>
</feature>
<keyword evidence="3 4" id="KW-0103">Bromodomain</keyword>
<organism evidence="9 10">
    <name type="scientific">Cyclotella cryptica</name>
    <dbReference type="NCBI Taxonomy" id="29204"/>
    <lineage>
        <taxon>Eukaryota</taxon>
        <taxon>Sar</taxon>
        <taxon>Stramenopiles</taxon>
        <taxon>Ochrophyta</taxon>
        <taxon>Bacillariophyta</taxon>
        <taxon>Coscinodiscophyceae</taxon>
        <taxon>Thalassiosirophycidae</taxon>
        <taxon>Stephanodiscales</taxon>
        <taxon>Stephanodiscaceae</taxon>
        <taxon>Cyclotella</taxon>
    </lineage>
</organism>
<evidence type="ECO:0000256" key="1">
    <source>
        <dbReference type="ARBA" id="ARBA00022574"/>
    </source>
</evidence>
<evidence type="ECO:0000256" key="7">
    <source>
        <dbReference type="SAM" id="MobiDB-lite"/>
    </source>
</evidence>
<dbReference type="InterPro" id="IPR001680">
    <property type="entry name" value="WD40_rpt"/>
</dbReference>
<feature type="repeat" description="WD" evidence="5">
    <location>
        <begin position="865"/>
        <end position="907"/>
    </location>
</feature>
<dbReference type="SUPFAM" id="SSF50978">
    <property type="entry name" value="WD40 repeat-like"/>
    <property type="match status" value="1"/>
</dbReference>
<feature type="compositionally biased region" description="Polar residues" evidence="7">
    <location>
        <begin position="1203"/>
        <end position="1215"/>
    </location>
</feature>
<feature type="compositionally biased region" description="Polar residues" evidence="7">
    <location>
        <begin position="2266"/>
        <end position="2275"/>
    </location>
</feature>
<feature type="compositionally biased region" description="Acidic residues" evidence="7">
    <location>
        <begin position="2252"/>
        <end position="2261"/>
    </location>
</feature>
<dbReference type="Proteomes" id="UP001516023">
    <property type="component" value="Unassembled WGS sequence"/>
</dbReference>
<feature type="region of interest" description="Disordered" evidence="7">
    <location>
        <begin position="1"/>
        <end position="52"/>
    </location>
</feature>
<dbReference type="Pfam" id="PF00439">
    <property type="entry name" value="Bromodomain"/>
    <property type="match status" value="2"/>
</dbReference>
<dbReference type="PROSITE" id="PS00678">
    <property type="entry name" value="WD_REPEATS_1"/>
    <property type="match status" value="2"/>
</dbReference>
<dbReference type="InterPro" id="IPR036427">
    <property type="entry name" value="Bromodomain-like_sf"/>
</dbReference>
<comment type="caution">
    <text evidence="9">The sequence shown here is derived from an EMBL/GenBank/DDBJ whole genome shotgun (WGS) entry which is preliminary data.</text>
</comment>
<keyword evidence="2" id="KW-0677">Repeat</keyword>
<feature type="compositionally biased region" description="Acidic residues" evidence="7">
    <location>
        <begin position="1551"/>
        <end position="1567"/>
    </location>
</feature>
<feature type="repeat" description="WD" evidence="5">
    <location>
        <begin position="1282"/>
        <end position="1324"/>
    </location>
</feature>
<feature type="compositionally biased region" description="Basic and acidic residues" evidence="7">
    <location>
        <begin position="2385"/>
        <end position="2406"/>
    </location>
</feature>
<feature type="compositionally biased region" description="Polar residues" evidence="7">
    <location>
        <begin position="1628"/>
        <end position="1637"/>
    </location>
</feature>
<feature type="compositionally biased region" description="Acidic residues" evidence="7">
    <location>
        <begin position="2503"/>
        <end position="2523"/>
    </location>
</feature>
<evidence type="ECO:0000313" key="9">
    <source>
        <dbReference type="EMBL" id="KAL3793670.1"/>
    </source>
</evidence>
<feature type="region of interest" description="Disordered" evidence="7">
    <location>
        <begin position="1521"/>
        <end position="1665"/>
    </location>
</feature>
<feature type="region of interest" description="Disordered" evidence="7">
    <location>
        <begin position="1202"/>
        <end position="1231"/>
    </location>
</feature>
<feature type="region of interest" description="Disordered" evidence="7">
    <location>
        <begin position="330"/>
        <end position="354"/>
    </location>
</feature>
<evidence type="ECO:0000256" key="4">
    <source>
        <dbReference type="PROSITE-ProRule" id="PRU00035"/>
    </source>
</evidence>
<accession>A0ABD3Q0E3</accession>
<dbReference type="PROSITE" id="PS50014">
    <property type="entry name" value="BROMODOMAIN_2"/>
    <property type="match status" value="2"/>
</dbReference>
<dbReference type="InterPro" id="IPR036322">
    <property type="entry name" value="WD40_repeat_dom_sf"/>
</dbReference>
<feature type="repeat" description="WD" evidence="5">
    <location>
        <begin position="823"/>
        <end position="864"/>
    </location>
</feature>
<evidence type="ECO:0000313" key="10">
    <source>
        <dbReference type="Proteomes" id="UP001516023"/>
    </source>
</evidence>
<feature type="region of interest" description="Disordered" evidence="7">
    <location>
        <begin position="221"/>
        <end position="255"/>
    </location>
</feature>
<protein>
    <recommendedName>
        <fullName evidence="8">Bromo domain-containing protein</fullName>
    </recommendedName>
</protein>
<feature type="compositionally biased region" description="Basic and acidic residues" evidence="7">
    <location>
        <begin position="486"/>
        <end position="498"/>
    </location>
</feature>